<dbReference type="PANTHER" id="PTHR34595:SF7">
    <property type="entry name" value="SLL1039 PROTEIN"/>
    <property type="match status" value="1"/>
</dbReference>
<dbReference type="InterPro" id="IPR007296">
    <property type="entry name" value="DUF403"/>
</dbReference>
<evidence type="ECO:0000313" key="2">
    <source>
        <dbReference type="EMBL" id="MEE1977099.1"/>
    </source>
</evidence>
<protein>
    <submittedName>
        <fullName evidence="2">Alpha-E domain-containing protein</fullName>
    </submittedName>
</protein>
<evidence type="ECO:0000313" key="3">
    <source>
        <dbReference type="Proteomes" id="UP001356308"/>
    </source>
</evidence>
<keyword evidence="3" id="KW-1185">Reference proteome</keyword>
<gene>
    <name evidence="2" type="ORF">V1I91_13515</name>
</gene>
<dbReference type="EMBL" id="JAZDDG010000006">
    <property type="protein sequence ID" value="MEE1977099.1"/>
    <property type="molecule type" value="Genomic_DNA"/>
</dbReference>
<accession>A0ABU7IW23</accession>
<proteinExistence type="predicted"/>
<name>A0ABU7IW23_9FLAO</name>
<dbReference type="InterPro" id="IPR051680">
    <property type="entry name" value="ATP-dep_Glu-Cys_Ligase-2"/>
</dbReference>
<reference evidence="2 3" key="1">
    <citation type="submission" date="2024-01" db="EMBL/GenBank/DDBJ databases">
        <title>Maribacter spp. originated from different algae showed divergent polysaccharides utilization ability.</title>
        <authorList>
            <person name="Wang H."/>
            <person name="Wu Y."/>
        </authorList>
    </citation>
    <scope>NUCLEOTIDE SEQUENCE [LARGE SCALE GENOMIC DNA]</scope>
    <source>
        <strain evidence="2 3">PR1</strain>
    </source>
</reference>
<dbReference type="Proteomes" id="UP001356308">
    <property type="component" value="Unassembled WGS sequence"/>
</dbReference>
<organism evidence="2 3">
    <name type="scientific">Maribacter cobaltidurans</name>
    <dbReference type="NCBI Taxonomy" id="1178778"/>
    <lineage>
        <taxon>Bacteria</taxon>
        <taxon>Pseudomonadati</taxon>
        <taxon>Bacteroidota</taxon>
        <taxon>Flavobacteriia</taxon>
        <taxon>Flavobacteriales</taxon>
        <taxon>Flavobacteriaceae</taxon>
        <taxon>Maribacter</taxon>
    </lineage>
</organism>
<comment type="caution">
    <text evidence="2">The sequence shown here is derived from an EMBL/GenBank/DDBJ whole genome shotgun (WGS) entry which is preliminary data.</text>
</comment>
<sequence length="315" mass="36781">MLARVANNLFWMGRYIERSEHIARYMNVNYFSSLDAPNQISQDRQFVLRSMLFMVGDPEKDLNKTLQENEVLYKLGVDPDFGSSILNNVKQARENANSARDLISTELYEAINKFYHFVLNYPKEVFVKSGLHDFTTNIAEMSAILRGKIRGTLLHDSVYAIILMGVNIERATQITRIINSKYNDALLAQGSYEDGFSKSFEWSTLLKCAESYDMMRRFYKKTPTSISTLEFLILNPNCPRSVMNSLNQVYKHVKLLNPEKRYNKESTAFLIGRVRAEYEYKYIEEIEQDIKSFIENILRSLEEISNKVDEEFFNY</sequence>
<dbReference type="RefSeq" id="WP_272651791.1">
    <property type="nucleotide sequence ID" value="NZ_JAZDDG010000006.1"/>
</dbReference>
<evidence type="ECO:0000259" key="1">
    <source>
        <dbReference type="Pfam" id="PF04168"/>
    </source>
</evidence>
<dbReference type="PANTHER" id="PTHR34595">
    <property type="entry name" value="BLR5612 PROTEIN"/>
    <property type="match status" value="1"/>
</dbReference>
<feature type="domain" description="DUF403" evidence="1">
    <location>
        <begin position="1"/>
        <end position="313"/>
    </location>
</feature>
<dbReference type="Pfam" id="PF04168">
    <property type="entry name" value="Alpha-E"/>
    <property type="match status" value="1"/>
</dbReference>